<dbReference type="InterPro" id="IPR000792">
    <property type="entry name" value="Tscrpt_reg_LuxR_C"/>
</dbReference>
<dbReference type="PROSITE" id="PS00622">
    <property type="entry name" value="HTH_LUXR_1"/>
    <property type="match status" value="1"/>
</dbReference>
<sequence length="185" mass="20723">MPDTEIDPRLFVFDLAPVGLLVARHRQIDSYNQSFCDIFGYAPQALHGQSLAVLYPSPSEFEDTGSRALPLMRESGRYADDRIMRKRDGSLFWCHVAGRAADRADPFALSVWVFEDLSAERPVTTQLTARERQIAQFLVLGRSSKQIALDLGIGFRTVEAHRARLMRKFDVSSTHELIARLAGGG</sequence>
<dbReference type="InterPro" id="IPR016032">
    <property type="entry name" value="Sig_transdc_resp-reg_C-effctor"/>
</dbReference>
<dbReference type="PANTHER" id="PTHR44688:SF16">
    <property type="entry name" value="DNA-BINDING TRANSCRIPTIONAL ACTIVATOR DEVR_DOSR"/>
    <property type="match status" value="1"/>
</dbReference>
<dbReference type="CDD" id="cd00130">
    <property type="entry name" value="PAS"/>
    <property type="match status" value="1"/>
</dbReference>
<dbReference type="PRINTS" id="PR00038">
    <property type="entry name" value="HTHLUXR"/>
</dbReference>
<evidence type="ECO:0000256" key="2">
    <source>
        <dbReference type="ARBA" id="ARBA00023125"/>
    </source>
</evidence>
<keyword evidence="3" id="KW-0804">Transcription</keyword>
<dbReference type="InterPro" id="IPR000014">
    <property type="entry name" value="PAS"/>
</dbReference>
<evidence type="ECO:0000256" key="1">
    <source>
        <dbReference type="ARBA" id="ARBA00023015"/>
    </source>
</evidence>
<evidence type="ECO:0000313" key="5">
    <source>
        <dbReference type="EMBL" id="MPM31435.1"/>
    </source>
</evidence>
<dbReference type="PANTHER" id="PTHR44688">
    <property type="entry name" value="DNA-BINDING TRANSCRIPTIONAL ACTIVATOR DEVR_DOSR"/>
    <property type="match status" value="1"/>
</dbReference>
<dbReference type="SUPFAM" id="SSF55785">
    <property type="entry name" value="PYP-like sensor domain (PAS domain)"/>
    <property type="match status" value="1"/>
</dbReference>
<reference evidence="5" key="1">
    <citation type="submission" date="2019-08" db="EMBL/GenBank/DDBJ databases">
        <authorList>
            <person name="Kucharzyk K."/>
            <person name="Murdoch R.W."/>
            <person name="Higgins S."/>
            <person name="Loffler F."/>
        </authorList>
    </citation>
    <scope>NUCLEOTIDE SEQUENCE</scope>
</reference>
<dbReference type="AlphaFoldDB" id="A0A644YS69"/>
<evidence type="ECO:0000256" key="3">
    <source>
        <dbReference type="ARBA" id="ARBA00023163"/>
    </source>
</evidence>
<dbReference type="GO" id="GO:0003677">
    <property type="term" value="F:DNA binding"/>
    <property type="evidence" value="ECO:0007669"/>
    <property type="project" value="UniProtKB-KW"/>
</dbReference>
<protein>
    <recommendedName>
        <fullName evidence="4">HTH luxR-type domain-containing protein</fullName>
    </recommendedName>
</protein>
<dbReference type="InterPro" id="IPR036388">
    <property type="entry name" value="WH-like_DNA-bd_sf"/>
</dbReference>
<proteinExistence type="predicted"/>
<dbReference type="NCBIfam" id="TIGR00229">
    <property type="entry name" value="sensory_box"/>
    <property type="match status" value="1"/>
</dbReference>
<dbReference type="GO" id="GO:0006355">
    <property type="term" value="P:regulation of DNA-templated transcription"/>
    <property type="evidence" value="ECO:0007669"/>
    <property type="project" value="InterPro"/>
</dbReference>
<comment type="caution">
    <text evidence="5">The sequence shown here is derived from an EMBL/GenBank/DDBJ whole genome shotgun (WGS) entry which is preliminary data.</text>
</comment>
<name>A0A644YS69_9ZZZZ</name>
<dbReference type="Gene3D" id="3.30.450.20">
    <property type="entry name" value="PAS domain"/>
    <property type="match status" value="1"/>
</dbReference>
<dbReference type="EMBL" id="VSSQ01006072">
    <property type="protein sequence ID" value="MPM31435.1"/>
    <property type="molecule type" value="Genomic_DNA"/>
</dbReference>
<dbReference type="SMART" id="SM00421">
    <property type="entry name" value="HTH_LUXR"/>
    <property type="match status" value="1"/>
</dbReference>
<feature type="domain" description="HTH luxR-type" evidence="4">
    <location>
        <begin position="120"/>
        <end position="185"/>
    </location>
</feature>
<dbReference type="Pfam" id="PF13426">
    <property type="entry name" value="PAS_9"/>
    <property type="match status" value="1"/>
</dbReference>
<dbReference type="SUPFAM" id="SSF46894">
    <property type="entry name" value="C-terminal effector domain of the bipartite response regulators"/>
    <property type="match status" value="1"/>
</dbReference>
<evidence type="ECO:0000259" key="4">
    <source>
        <dbReference type="PROSITE" id="PS50043"/>
    </source>
</evidence>
<dbReference type="PROSITE" id="PS50043">
    <property type="entry name" value="HTH_LUXR_2"/>
    <property type="match status" value="1"/>
</dbReference>
<keyword evidence="1" id="KW-0805">Transcription regulation</keyword>
<dbReference type="Pfam" id="PF00196">
    <property type="entry name" value="GerE"/>
    <property type="match status" value="1"/>
</dbReference>
<organism evidence="5">
    <name type="scientific">bioreactor metagenome</name>
    <dbReference type="NCBI Taxonomy" id="1076179"/>
    <lineage>
        <taxon>unclassified sequences</taxon>
        <taxon>metagenomes</taxon>
        <taxon>ecological metagenomes</taxon>
    </lineage>
</organism>
<dbReference type="Gene3D" id="1.10.10.10">
    <property type="entry name" value="Winged helix-like DNA-binding domain superfamily/Winged helix DNA-binding domain"/>
    <property type="match status" value="1"/>
</dbReference>
<accession>A0A644YS69</accession>
<keyword evidence="2" id="KW-0238">DNA-binding</keyword>
<dbReference type="CDD" id="cd06170">
    <property type="entry name" value="LuxR_C_like"/>
    <property type="match status" value="1"/>
</dbReference>
<gene>
    <name evidence="5" type="ORF">SDC9_77990</name>
</gene>
<dbReference type="InterPro" id="IPR035965">
    <property type="entry name" value="PAS-like_dom_sf"/>
</dbReference>